<reference evidence="4" key="1">
    <citation type="journal article" date="2019" name="Int. J. Syst. Evol. Microbiol.">
        <title>The Global Catalogue of Microorganisms (GCM) 10K type strain sequencing project: providing services to taxonomists for standard genome sequencing and annotation.</title>
        <authorList>
            <consortium name="The Broad Institute Genomics Platform"/>
            <consortium name="The Broad Institute Genome Sequencing Center for Infectious Disease"/>
            <person name="Wu L."/>
            <person name="Ma J."/>
        </authorList>
    </citation>
    <scope>NUCLEOTIDE SEQUENCE [LARGE SCALE GENOMIC DNA]</scope>
    <source>
        <strain evidence="4">CCUG 58938</strain>
    </source>
</reference>
<evidence type="ECO:0000313" key="3">
    <source>
        <dbReference type="EMBL" id="MFD1000040.1"/>
    </source>
</evidence>
<keyword evidence="1" id="KW-0238">DNA-binding</keyword>
<dbReference type="Gene3D" id="1.10.260.40">
    <property type="entry name" value="lambda repressor-like DNA-binding domains"/>
    <property type="match status" value="1"/>
</dbReference>
<dbReference type="PROSITE" id="PS50943">
    <property type="entry name" value="HTH_CROC1"/>
    <property type="match status" value="1"/>
</dbReference>
<protein>
    <submittedName>
        <fullName evidence="3">Helix-turn-helix domain-containing protein</fullName>
    </submittedName>
</protein>
<dbReference type="Proteomes" id="UP001597112">
    <property type="component" value="Unassembled WGS sequence"/>
</dbReference>
<dbReference type="CDD" id="cd00093">
    <property type="entry name" value="HTH_XRE"/>
    <property type="match status" value="1"/>
</dbReference>
<evidence type="ECO:0000313" key="4">
    <source>
        <dbReference type="Proteomes" id="UP001597112"/>
    </source>
</evidence>
<dbReference type="EMBL" id="JBHTKA010000003">
    <property type="protein sequence ID" value="MFD1000040.1"/>
    <property type="molecule type" value="Genomic_DNA"/>
</dbReference>
<organism evidence="3 4">
    <name type="scientific">Ohtaekwangia kribbensis</name>
    <dbReference type="NCBI Taxonomy" id="688913"/>
    <lineage>
        <taxon>Bacteria</taxon>
        <taxon>Pseudomonadati</taxon>
        <taxon>Bacteroidota</taxon>
        <taxon>Cytophagia</taxon>
        <taxon>Cytophagales</taxon>
        <taxon>Fulvivirgaceae</taxon>
        <taxon>Ohtaekwangia</taxon>
    </lineage>
</organism>
<comment type="caution">
    <text evidence="3">The sequence shown here is derived from an EMBL/GenBank/DDBJ whole genome shotgun (WGS) entry which is preliminary data.</text>
</comment>
<dbReference type="InterPro" id="IPR010982">
    <property type="entry name" value="Lambda_DNA-bd_dom_sf"/>
</dbReference>
<dbReference type="PANTHER" id="PTHR46558">
    <property type="entry name" value="TRACRIPTIONAL REGULATORY PROTEIN-RELATED-RELATED"/>
    <property type="match status" value="1"/>
</dbReference>
<keyword evidence="4" id="KW-1185">Reference proteome</keyword>
<dbReference type="SUPFAM" id="SSF47413">
    <property type="entry name" value="lambda repressor-like DNA-binding domains"/>
    <property type="match status" value="1"/>
</dbReference>
<accession>A0ABW3K220</accession>
<dbReference type="PANTHER" id="PTHR46558:SF4">
    <property type="entry name" value="DNA-BIDING PHAGE PROTEIN"/>
    <property type="match status" value="1"/>
</dbReference>
<evidence type="ECO:0000256" key="1">
    <source>
        <dbReference type="ARBA" id="ARBA00023125"/>
    </source>
</evidence>
<evidence type="ECO:0000259" key="2">
    <source>
        <dbReference type="PROSITE" id="PS50943"/>
    </source>
</evidence>
<proteinExistence type="predicted"/>
<sequence>MNESKIMRVLREVNGYTQEYIASELGINQNTYSKLESGQTRLTVDRVKKLAELYKITPEYFFSDELPTINYNSGPNSHSNSGVIGSYNDRGDDKVKDLFLQLLGEKDKIIEEKNETILLLKSELSTARKERDRLIEILNKMPEKL</sequence>
<dbReference type="InterPro" id="IPR001387">
    <property type="entry name" value="Cro/C1-type_HTH"/>
</dbReference>
<dbReference type="Pfam" id="PF01381">
    <property type="entry name" value="HTH_3"/>
    <property type="match status" value="1"/>
</dbReference>
<dbReference type="SMART" id="SM00530">
    <property type="entry name" value="HTH_XRE"/>
    <property type="match status" value="1"/>
</dbReference>
<feature type="domain" description="HTH cro/C1-type" evidence="2">
    <location>
        <begin position="7"/>
        <end position="61"/>
    </location>
</feature>
<name>A0ABW3K220_9BACT</name>
<gene>
    <name evidence="3" type="ORF">ACFQ21_12025</name>
</gene>